<evidence type="ECO:0000256" key="1">
    <source>
        <dbReference type="ARBA" id="ARBA00022448"/>
    </source>
</evidence>
<keyword evidence="3" id="KW-0479">Metal-binding</keyword>
<dbReference type="CDD" id="cd00454">
    <property type="entry name" value="TrHb1_N"/>
    <property type="match status" value="1"/>
</dbReference>
<keyword evidence="1" id="KW-0813">Transport</keyword>
<dbReference type="PANTHER" id="PTHR34825">
    <property type="entry name" value="CONSERVED PROTEIN, WITH A WEAK D-GALACTARATE DEHYDRATASE/ALTRONATE HYDROLASE DOMAIN"/>
    <property type="match status" value="1"/>
</dbReference>
<dbReference type="AlphaFoldDB" id="A0A075APV3"/>
<dbReference type="GO" id="GO:0019825">
    <property type="term" value="F:oxygen binding"/>
    <property type="evidence" value="ECO:0007669"/>
    <property type="project" value="InterPro"/>
</dbReference>
<dbReference type="SUPFAM" id="SSF46458">
    <property type="entry name" value="Globin-like"/>
    <property type="match status" value="1"/>
</dbReference>
<dbReference type="Pfam" id="PF01152">
    <property type="entry name" value="Bac_globin"/>
    <property type="match status" value="1"/>
</dbReference>
<keyword evidence="2" id="KW-0349">Heme</keyword>
<dbReference type="HOGENOM" id="CLU_679983_0_0_1"/>
<protein>
    <submittedName>
        <fullName evidence="5">Globin-like domain-containing protein</fullName>
    </submittedName>
</protein>
<evidence type="ECO:0000256" key="4">
    <source>
        <dbReference type="ARBA" id="ARBA00023004"/>
    </source>
</evidence>
<dbReference type="InterPro" id="IPR009050">
    <property type="entry name" value="Globin-like_sf"/>
</dbReference>
<dbReference type="InterPro" id="IPR012547">
    <property type="entry name" value="PDDEXK_9"/>
</dbReference>
<evidence type="ECO:0000256" key="3">
    <source>
        <dbReference type="ARBA" id="ARBA00022723"/>
    </source>
</evidence>
<dbReference type="InterPro" id="IPR012292">
    <property type="entry name" value="Globin/Proto"/>
</dbReference>
<evidence type="ECO:0000313" key="5">
    <source>
        <dbReference type="EMBL" id="EPZ32123.1"/>
    </source>
</evidence>
<accession>A0A075APV3</accession>
<dbReference type="STRING" id="988480.A0A075APV3"/>
<dbReference type="GO" id="GO:0046872">
    <property type="term" value="F:metal ion binding"/>
    <property type="evidence" value="ECO:0007669"/>
    <property type="project" value="UniProtKB-KW"/>
</dbReference>
<dbReference type="Pfam" id="PF08011">
    <property type="entry name" value="PDDEXK_9"/>
    <property type="match status" value="1"/>
</dbReference>
<dbReference type="InterPro" id="IPR001486">
    <property type="entry name" value="Hemoglobin_trunc"/>
</dbReference>
<dbReference type="PANTHER" id="PTHR34825:SF1">
    <property type="entry name" value="AAA-ATPASE-LIKE DOMAIN-CONTAINING PROTEIN"/>
    <property type="match status" value="1"/>
</dbReference>
<organism evidence="5 6">
    <name type="scientific">Rozella allomycis (strain CSF55)</name>
    <dbReference type="NCBI Taxonomy" id="988480"/>
    <lineage>
        <taxon>Eukaryota</taxon>
        <taxon>Fungi</taxon>
        <taxon>Fungi incertae sedis</taxon>
        <taxon>Cryptomycota</taxon>
        <taxon>Cryptomycota incertae sedis</taxon>
        <taxon>Rozella</taxon>
    </lineage>
</organism>
<evidence type="ECO:0000313" key="6">
    <source>
        <dbReference type="Proteomes" id="UP000030755"/>
    </source>
</evidence>
<gene>
    <name evidence="5" type="ORF">O9G_002618</name>
</gene>
<keyword evidence="4" id="KW-0408">Iron</keyword>
<proteinExistence type="predicted"/>
<dbReference type="Gene3D" id="1.10.490.10">
    <property type="entry name" value="Globins"/>
    <property type="match status" value="1"/>
</dbReference>
<name>A0A075APV3_ROZAC</name>
<dbReference type="EMBL" id="KE561184">
    <property type="protein sequence ID" value="EPZ32123.1"/>
    <property type="molecule type" value="Genomic_DNA"/>
</dbReference>
<dbReference type="GO" id="GO:0020037">
    <property type="term" value="F:heme binding"/>
    <property type="evidence" value="ECO:0007669"/>
    <property type="project" value="InterPro"/>
</dbReference>
<sequence length="405" mass="46704">MQVKEETTIIKFGNYWIGTDRSTSLQEYLRGHEQSTLLEIFTLLYDGDGLDICLDNTQVDYQDEWKTPEILTFLVMTGYLTYRHNEVIIPNTEVRNHWNKQIRPLFNAAVNEMYGNQVRALFAPQGEFNHQDCLDFMQDILLNASSQDLARLQYPEAPYHCFYFGIFLGCLHDGSLVKVTSNKEAALGRYDIRIQFVKFRRAFIFEFKVDRSVNNTEQDPNLALQQIHNRQYYHDLHGYSVHLIGVAFHKKHVVLSHELINVINATIFSDSDVLLLATPTYMPENGTLYEEIGGAETVSAVVDYFYSLLIKDKRVKKYFESIDLDRLKIMQKSFISSVCGGPAYNGQSMRSAHKRLLDLENKHFDAILENLETAMKKAAKKTISEENRKKILAVAETTRKDVLGK</sequence>
<dbReference type="Proteomes" id="UP000030755">
    <property type="component" value="Unassembled WGS sequence"/>
</dbReference>
<reference evidence="5 6" key="1">
    <citation type="journal article" date="2013" name="Curr. Biol.">
        <title>Shared signatures of parasitism and phylogenomics unite Cryptomycota and microsporidia.</title>
        <authorList>
            <person name="James T.Y."/>
            <person name="Pelin A."/>
            <person name="Bonen L."/>
            <person name="Ahrendt S."/>
            <person name="Sain D."/>
            <person name="Corradi N."/>
            <person name="Stajich J.E."/>
        </authorList>
    </citation>
    <scope>NUCLEOTIDE SEQUENCE [LARGE SCALE GENOMIC DNA]</scope>
    <source>
        <strain evidence="5 6">CSF55</strain>
    </source>
</reference>
<dbReference type="OrthoDB" id="2155372at2759"/>
<keyword evidence="6" id="KW-1185">Reference proteome</keyword>
<evidence type="ECO:0000256" key="2">
    <source>
        <dbReference type="ARBA" id="ARBA00022617"/>
    </source>
</evidence>